<feature type="compositionally biased region" description="Low complexity" evidence="1">
    <location>
        <begin position="13"/>
        <end position="24"/>
    </location>
</feature>
<gene>
    <name evidence="2" type="ORF">QCA50_013350</name>
</gene>
<dbReference type="EMBL" id="JASBNA010000030">
    <property type="protein sequence ID" value="KAK7683516.1"/>
    <property type="molecule type" value="Genomic_DNA"/>
</dbReference>
<evidence type="ECO:0000313" key="2">
    <source>
        <dbReference type="EMBL" id="KAK7683516.1"/>
    </source>
</evidence>
<feature type="compositionally biased region" description="Basic residues" evidence="1">
    <location>
        <begin position="1"/>
        <end position="12"/>
    </location>
</feature>
<dbReference type="Proteomes" id="UP001385951">
    <property type="component" value="Unassembled WGS sequence"/>
</dbReference>
<evidence type="ECO:0000256" key="1">
    <source>
        <dbReference type="SAM" id="MobiDB-lite"/>
    </source>
</evidence>
<evidence type="ECO:0000313" key="3">
    <source>
        <dbReference type="Proteomes" id="UP001385951"/>
    </source>
</evidence>
<keyword evidence="3" id="KW-1185">Reference proteome</keyword>
<name>A0AAW0FRP7_9APHY</name>
<organism evidence="2 3">
    <name type="scientific">Cerrena zonata</name>
    <dbReference type="NCBI Taxonomy" id="2478898"/>
    <lineage>
        <taxon>Eukaryota</taxon>
        <taxon>Fungi</taxon>
        <taxon>Dikarya</taxon>
        <taxon>Basidiomycota</taxon>
        <taxon>Agaricomycotina</taxon>
        <taxon>Agaricomycetes</taxon>
        <taxon>Polyporales</taxon>
        <taxon>Cerrenaceae</taxon>
        <taxon>Cerrena</taxon>
    </lineage>
</organism>
<feature type="compositionally biased region" description="Basic and acidic residues" evidence="1">
    <location>
        <begin position="96"/>
        <end position="108"/>
    </location>
</feature>
<sequence>MDAGLPHKRPRRSPSYSSLFGDSSSSDEDEVILTHNRKPIPIQKRESKPIASRPGPKITKPKTHHTTVANAPPVRQRKINLILPTKAKQPTSRKSRPVEIHARDKQKESQQTSQRVSVPSTTHTNVVPVNPAGSEKPAEAELRNGIINIVPVKNDGEPKSWVILTGLKTYSENNYLRCPMNI</sequence>
<feature type="region of interest" description="Disordered" evidence="1">
    <location>
        <begin position="1"/>
        <end position="136"/>
    </location>
</feature>
<reference evidence="2 3" key="1">
    <citation type="submission" date="2022-09" db="EMBL/GenBank/DDBJ databases">
        <authorList>
            <person name="Palmer J.M."/>
        </authorList>
    </citation>
    <scope>NUCLEOTIDE SEQUENCE [LARGE SCALE GENOMIC DNA]</scope>
    <source>
        <strain evidence="2 3">DSM 7382</strain>
    </source>
</reference>
<comment type="caution">
    <text evidence="2">The sequence shown here is derived from an EMBL/GenBank/DDBJ whole genome shotgun (WGS) entry which is preliminary data.</text>
</comment>
<feature type="compositionally biased region" description="Polar residues" evidence="1">
    <location>
        <begin position="109"/>
        <end position="127"/>
    </location>
</feature>
<dbReference type="AlphaFoldDB" id="A0AAW0FRP7"/>
<protein>
    <submittedName>
        <fullName evidence="2">Uncharacterized protein</fullName>
    </submittedName>
</protein>
<accession>A0AAW0FRP7</accession>
<proteinExistence type="predicted"/>